<feature type="domain" description="ATP-grasp" evidence="2">
    <location>
        <begin position="116"/>
        <end position="299"/>
    </location>
</feature>
<dbReference type="AlphaFoldDB" id="A0A1G9P052"/>
<name>A0A1G9P052_9CORY</name>
<dbReference type="GO" id="GO:0005524">
    <property type="term" value="F:ATP binding"/>
    <property type="evidence" value="ECO:0007669"/>
    <property type="project" value="UniProtKB-UniRule"/>
</dbReference>
<accession>A0A1G9P052</accession>
<organism evidence="3 4">
    <name type="scientific">Corynebacterium mycetoides</name>
    <dbReference type="NCBI Taxonomy" id="38302"/>
    <lineage>
        <taxon>Bacteria</taxon>
        <taxon>Bacillati</taxon>
        <taxon>Actinomycetota</taxon>
        <taxon>Actinomycetes</taxon>
        <taxon>Mycobacteriales</taxon>
        <taxon>Corynebacteriaceae</taxon>
        <taxon>Corynebacterium</taxon>
    </lineage>
</organism>
<reference evidence="4" key="1">
    <citation type="submission" date="2016-10" db="EMBL/GenBank/DDBJ databases">
        <authorList>
            <person name="Varghese N."/>
            <person name="Submissions S."/>
        </authorList>
    </citation>
    <scope>NUCLEOTIDE SEQUENCE [LARGE SCALE GENOMIC DNA]</scope>
    <source>
        <strain evidence="4">DSM 20632</strain>
    </source>
</reference>
<keyword evidence="4" id="KW-1185">Reference proteome</keyword>
<dbReference type="EMBL" id="LT629700">
    <property type="protein sequence ID" value="SDL92216.1"/>
    <property type="molecule type" value="Genomic_DNA"/>
</dbReference>
<dbReference type="SUPFAM" id="SSF56059">
    <property type="entry name" value="Glutathione synthetase ATP-binding domain-like"/>
    <property type="match status" value="1"/>
</dbReference>
<dbReference type="PROSITE" id="PS50975">
    <property type="entry name" value="ATP_GRASP"/>
    <property type="match status" value="1"/>
</dbReference>
<evidence type="ECO:0000256" key="1">
    <source>
        <dbReference type="PROSITE-ProRule" id="PRU00409"/>
    </source>
</evidence>
<evidence type="ECO:0000313" key="3">
    <source>
        <dbReference type="EMBL" id="SDL92216.1"/>
    </source>
</evidence>
<dbReference type="RefSeq" id="WP_092150138.1">
    <property type="nucleotide sequence ID" value="NZ_LT629700.1"/>
</dbReference>
<dbReference type="GO" id="GO:0046872">
    <property type="term" value="F:metal ion binding"/>
    <property type="evidence" value="ECO:0007669"/>
    <property type="project" value="InterPro"/>
</dbReference>
<dbReference type="Proteomes" id="UP000199350">
    <property type="component" value="Chromosome I"/>
</dbReference>
<evidence type="ECO:0000313" key="4">
    <source>
        <dbReference type="Proteomes" id="UP000199350"/>
    </source>
</evidence>
<dbReference type="Pfam" id="PF08443">
    <property type="entry name" value="RimK"/>
    <property type="match status" value="1"/>
</dbReference>
<dbReference type="Gene3D" id="3.30.470.20">
    <property type="entry name" value="ATP-grasp fold, B domain"/>
    <property type="match status" value="1"/>
</dbReference>
<dbReference type="Gene3D" id="3.40.50.20">
    <property type="match status" value="1"/>
</dbReference>
<dbReference type="GO" id="GO:0005737">
    <property type="term" value="C:cytoplasm"/>
    <property type="evidence" value="ECO:0007669"/>
    <property type="project" value="TreeGrafter"/>
</dbReference>
<dbReference type="GO" id="GO:0016879">
    <property type="term" value="F:ligase activity, forming carbon-nitrogen bonds"/>
    <property type="evidence" value="ECO:0007669"/>
    <property type="project" value="TreeGrafter"/>
</dbReference>
<dbReference type="InterPro" id="IPR011761">
    <property type="entry name" value="ATP-grasp"/>
</dbReference>
<keyword evidence="3" id="KW-0436">Ligase</keyword>
<dbReference type="PANTHER" id="PTHR21621">
    <property type="entry name" value="RIBOSOMAL PROTEIN S6 MODIFICATION PROTEIN"/>
    <property type="match status" value="1"/>
</dbReference>
<proteinExistence type="predicted"/>
<keyword evidence="1" id="KW-0067">ATP-binding</keyword>
<dbReference type="OrthoDB" id="150319at2"/>
<protein>
    <submittedName>
        <fullName evidence="3">[lysine-biosynthesis-protein LysW]---L-2-aminoadipate ligase</fullName>
    </submittedName>
</protein>
<gene>
    <name evidence="3" type="ORF">SAMN04488535_1256</name>
</gene>
<dbReference type="InterPro" id="IPR013651">
    <property type="entry name" value="ATP-grasp_RimK-type"/>
</dbReference>
<keyword evidence="1" id="KW-0547">Nucleotide-binding</keyword>
<sequence>MLSRFDEPPRPDQPLIVILSDDTDEEDHNVLFPALRDRGTSVIRVHPHELVVNIRDGVQSFSAAGLEFTPDLVVGWVLEDLLFPGMAHLEAFAAAGVPVINSALTLFRAQNKYVTSAHLAAEGALGYPVITGRDPVALRSWMAELGGPAVTKPVFGFGGRGLQRADTAADLHPVLAGVEQSGENYYAMPWVQNPGRDIRVYTVNHHAVFAMYRYAPAGQWVTNVKAGGQIAMCPLTEDISALASRASRAVGTLIGGVDIGEDTATGELVVYEVNSCPTCEPPVLLAAADFLAAAARDVDAAVRTWRPAKVYDGVDDDPALFHPSKHGLIRQR</sequence>
<dbReference type="PANTHER" id="PTHR21621:SF0">
    <property type="entry name" value="BETA-CITRYLGLUTAMATE SYNTHASE B-RELATED"/>
    <property type="match status" value="1"/>
</dbReference>
<evidence type="ECO:0000259" key="2">
    <source>
        <dbReference type="PROSITE" id="PS50975"/>
    </source>
</evidence>